<dbReference type="EMBL" id="CT868002">
    <property type="protein sequence ID" value="CAK59387.1"/>
    <property type="molecule type" value="Genomic_DNA"/>
</dbReference>
<evidence type="ECO:0000313" key="3">
    <source>
        <dbReference type="Proteomes" id="UP000000600"/>
    </source>
</evidence>
<keyword evidence="1" id="KW-0175">Coiled coil</keyword>
<dbReference type="AlphaFoldDB" id="A0BLH0"/>
<keyword evidence="3" id="KW-1185">Reference proteome</keyword>
<evidence type="ECO:0008006" key="4">
    <source>
        <dbReference type="Google" id="ProtNLM"/>
    </source>
</evidence>
<evidence type="ECO:0000313" key="2">
    <source>
        <dbReference type="EMBL" id="CAK59387.1"/>
    </source>
</evidence>
<feature type="coiled-coil region" evidence="1">
    <location>
        <begin position="154"/>
        <end position="186"/>
    </location>
</feature>
<dbReference type="RefSeq" id="XP_001426785.1">
    <property type="nucleotide sequence ID" value="XM_001426748.1"/>
</dbReference>
<protein>
    <recommendedName>
        <fullName evidence="4">CCDC81 HU domain-containing protein</fullName>
    </recommendedName>
</protein>
<evidence type="ECO:0000256" key="1">
    <source>
        <dbReference type="SAM" id="Coils"/>
    </source>
</evidence>
<dbReference type="OMA" id="DPNIESM"/>
<dbReference type="InParanoid" id="A0BLH0"/>
<gene>
    <name evidence="2" type="ORF">GSPATT00030020001</name>
</gene>
<reference evidence="2 3" key="1">
    <citation type="journal article" date="2006" name="Nature">
        <title>Global trends of whole-genome duplications revealed by the ciliate Paramecium tetraurelia.</title>
        <authorList>
            <consortium name="Genoscope"/>
            <person name="Aury J.-M."/>
            <person name="Jaillon O."/>
            <person name="Duret L."/>
            <person name="Noel B."/>
            <person name="Jubin C."/>
            <person name="Porcel B.M."/>
            <person name="Segurens B."/>
            <person name="Daubin V."/>
            <person name="Anthouard V."/>
            <person name="Aiach N."/>
            <person name="Arnaiz O."/>
            <person name="Billaut A."/>
            <person name="Beisson J."/>
            <person name="Blanc I."/>
            <person name="Bouhouche K."/>
            <person name="Camara F."/>
            <person name="Duharcourt S."/>
            <person name="Guigo R."/>
            <person name="Gogendeau D."/>
            <person name="Katinka M."/>
            <person name="Keller A.-M."/>
            <person name="Kissmehl R."/>
            <person name="Klotz C."/>
            <person name="Koll F."/>
            <person name="Le Moue A."/>
            <person name="Lepere C."/>
            <person name="Malinsky S."/>
            <person name="Nowacki M."/>
            <person name="Nowak J.K."/>
            <person name="Plattner H."/>
            <person name="Poulain J."/>
            <person name="Ruiz F."/>
            <person name="Serrano V."/>
            <person name="Zagulski M."/>
            <person name="Dessen P."/>
            <person name="Betermier M."/>
            <person name="Weissenbach J."/>
            <person name="Scarpelli C."/>
            <person name="Schachter V."/>
            <person name="Sperling L."/>
            <person name="Meyer E."/>
            <person name="Cohen J."/>
            <person name="Wincker P."/>
        </authorList>
    </citation>
    <scope>NUCLEOTIDE SEQUENCE [LARGE SCALE GENOMIC DNA]</scope>
    <source>
        <strain evidence="2 3">Stock d4-2</strain>
    </source>
</reference>
<name>A0BLH0_PARTE</name>
<dbReference type="OrthoDB" id="302785at2759"/>
<accession>A0BLH0</accession>
<sequence length="516" mass="59703">MDIFTEQLLQQINESHIIARDSIKLIVHLGSVIVGENYIQSQMPLIGYQWFQDQVKTLTKKHYISNDDYDDTIFEDDEPNPVNIDHWRRCQGQVALVKSQEHSPIRRSETKKLTKISMGQTQSNADLYECQLIKMGELDDDIEFDPNIESMRQAKLRQMQIQQLKLQNDKIKNQEVQEQTRQLKRLNVDSKSKYTYDFEGKVIVQKPPDIDRYPKSHQNIQEKRNLVEVRDLIPNHKLQSELISSGKRQSAYQNSMNQFAIKTTVPQIDLIERQSAYQNSMNQFAIKTTVPQIDLIVMKEGVSFYDGKSEKKKDRPLPLMDIKDNNELQNTLLNQNVHMTKLEYQTITNSQQSSNQFQNKTLQLSISQPQIQQSKTSRTFQEDQPHLQNNDSLLSFRQPKTTVNHSITSNILQKLNGSISILSEEQLDGLLIQSNDLNKQKEHPLFIKKPTIEIGKPTQPVPTITLELPQIPPNALTNSVSKLPRSFQSIGTFPKLLSKHPRERISKQVMNIINIK</sequence>
<organism evidence="2 3">
    <name type="scientific">Paramecium tetraurelia</name>
    <dbReference type="NCBI Taxonomy" id="5888"/>
    <lineage>
        <taxon>Eukaryota</taxon>
        <taxon>Sar</taxon>
        <taxon>Alveolata</taxon>
        <taxon>Ciliophora</taxon>
        <taxon>Intramacronucleata</taxon>
        <taxon>Oligohymenophorea</taxon>
        <taxon>Peniculida</taxon>
        <taxon>Parameciidae</taxon>
        <taxon>Paramecium</taxon>
    </lineage>
</organism>
<dbReference type="Proteomes" id="UP000000600">
    <property type="component" value="Unassembled WGS sequence"/>
</dbReference>
<dbReference type="HOGENOM" id="CLU_528377_0_0_1"/>
<proteinExistence type="predicted"/>
<dbReference type="KEGG" id="ptm:GSPATT00030020001"/>
<dbReference type="GeneID" id="5012569"/>